<dbReference type="PROSITE" id="PS50119">
    <property type="entry name" value="ZF_BBOX"/>
    <property type="match status" value="2"/>
</dbReference>
<proteinExistence type="predicted"/>
<evidence type="ECO:0000256" key="4">
    <source>
        <dbReference type="ARBA" id="ARBA00022833"/>
    </source>
</evidence>
<dbReference type="GO" id="GO:0005654">
    <property type="term" value="C:nucleoplasm"/>
    <property type="evidence" value="ECO:0007669"/>
    <property type="project" value="TreeGrafter"/>
</dbReference>
<evidence type="ECO:0000256" key="2">
    <source>
        <dbReference type="ARBA" id="ARBA00022737"/>
    </source>
</evidence>
<dbReference type="InterPro" id="IPR003649">
    <property type="entry name" value="Bbox_C"/>
</dbReference>
<dbReference type="PROSITE" id="PS51125">
    <property type="entry name" value="NHL"/>
    <property type="match status" value="2"/>
</dbReference>
<feature type="domain" description="RING-type" evidence="7">
    <location>
        <begin position="54"/>
        <end position="101"/>
    </location>
</feature>
<name>A0AAN7PJ94_9COLE</name>
<dbReference type="SMART" id="SM00502">
    <property type="entry name" value="BBC"/>
    <property type="match status" value="1"/>
</dbReference>
<reference evidence="10" key="1">
    <citation type="submission" date="2023-01" db="EMBL/GenBank/DDBJ databases">
        <title>Key to firefly adult light organ development and bioluminescence: homeobox transcription factors regulate luciferase expression and transportation to peroxisome.</title>
        <authorList>
            <person name="Fu X."/>
        </authorList>
    </citation>
    <scope>NUCLEOTIDE SEQUENCE [LARGE SCALE GENOMIC DNA]</scope>
</reference>
<dbReference type="GO" id="GO:0008270">
    <property type="term" value="F:zinc ion binding"/>
    <property type="evidence" value="ECO:0007669"/>
    <property type="project" value="UniProtKB-KW"/>
</dbReference>
<dbReference type="CDD" id="cd14959">
    <property type="entry name" value="NHL_brat_like"/>
    <property type="match status" value="1"/>
</dbReference>
<comment type="caution">
    <text evidence="9">The sequence shown here is derived from an EMBL/GenBank/DDBJ whole genome shotgun (WGS) entry which is preliminary data.</text>
</comment>
<dbReference type="GO" id="GO:0061630">
    <property type="term" value="F:ubiquitin protein ligase activity"/>
    <property type="evidence" value="ECO:0007669"/>
    <property type="project" value="TreeGrafter"/>
</dbReference>
<accession>A0AAN7PJ94</accession>
<dbReference type="PANTHER" id="PTHR25462">
    <property type="entry name" value="BONUS, ISOFORM C-RELATED"/>
    <property type="match status" value="1"/>
</dbReference>
<dbReference type="Pfam" id="PF01436">
    <property type="entry name" value="NHL"/>
    <property type="match status" value="1"/>
</dbReference>
<dbReference type="EMBL" id="JARPUR010000001">
    <property type="protein sequence ID" value="KAK4887817.1"/>
    <property type="molecule type" value="Genomic_DNA"/>
</dbReference>
<evidence type="ECO:0000313" key="9">
    <source>
        <dbReference type="EMBL" id="KAK4887817.1"/>
    </source>
</evidence>
<evidence type="ECO:0008006" key="11">
    <source>
        <dbReference type="Google" id="ProtNLM"/>
    </source>
</evidence>
<dbReference type="PANTHER" id="PTHR25462:SF296">
    <property type="entry name" value="MEIOTIC P26, ISOFORM F"/>
    <property type="match status" value="1"/>
</dbReference>
<keyword evidence="3 5" id="KW-0863">Zinc-finger</keyword>
<dbReference type="SUPFAM" id="SSF57845">
    <property type="entry name" value="B-box zinc-binding domain"/>
    <property type="match status" value="1"/>
</dbReference>
<dbReference type="PROSITE" id="PS50089">
    <property type="entry name" value="ZF_RING_2"/>
    <property type="match status" value="1"/>
</dbReference>
<dbReference type="InterPro" id="IPR001841">
    <property type="entry name" value="Znf_RING"/>
</dbReference>
<dbReference type="SMART" id="SM00184">
    <property type="entry name" value="RING"/>
    <property type="match status" value="1"/>
</dbReference>
<evidence type="ECO:0000256" key="6">
    <source>
        <dbReference type="PROSITE-ProRule" id="PRU00504"/>
    </source>
</evidence>
<sequence length="876" mass="96146">MAVNIQPDIIDRKEEFLDGREMFGDLSETMFGDGSKSCSSSPLEGDLLTDPDSCGMCGERLVVPRVLSCLHVFCEHCLEKTLIGEAGDGMMECNITCPTCSQDTKVGSKRLASLPLDVMTINISDVSNSSNLHCTSCTAKEIAISRCCTCHNLLCSHCDSAHRFMRCFEHHKVISLDDMRKDGKKITVHKPLVCDTHVTESLLYYCSTCRVPVCNECIKGDHEPSSGHKCEGMLDSEMRVRQEVEKMLKEGNDKVQLLIKTSGELNNSLEELAHQRSTAKDLINESYHSYKAVLEKCRDDSLKELNDLHHERELKIMDITERVEKYITLLEDACKFTTRLTENGTIAEIMYLHKTVGTQLLNLIKNTPRPEKTFSLEFRANFTDFEKTVKTIFGKFHTESDETDSPISVTTGLPPLTINGPNIALSNGCTGSSLTNSSPISLSTSMQSSFDGDLAASLQGLSLQHSPPAQVNAATLQGFTSMAEYNIAQLASLAENSASAATSPSPSFSTLAELFSTDTAYKNLASLAKLGFNNTDNGTIMIRSNSATSINNLSNTLLNGYAGVSASTSPLMSTPDDIMTDPLNTIAATSSATALPRTNKVSPMQIRCKFGQLGPSKGQFNSPHGFCLGLEEDIIVADTNNHRIQVFEKTGTFKFQFGIPGKEEGQLWFPRKVAVMRTSGKYVVCDRGNERSRMQIFSKSGHFIKKIAIRYIDIVAGLAVTTTGEIVAVDSVSPTVFVISESGDLLRWFDCSDYMREPSDIAIHGKEFYVCDFKGHNVVVFSEEGGFLRRIGCENLTNFPNGIDISDAGDVLVGDSHGNRFHVAVFSRDGSLVSEFECPYVKVSRCCGLKITSEGYVVTLAKNNHHVLVLNTLYIL</sequence>
<keyword evidence="2" id="KW-0677">Repeat</keyword>
<keyword evidence="10" id="KW-1185">Reference proteome</keyword>
<dbReference type="InterPro" id="IPR011042">
    <property type="entry name" value="6-blade_b-propeller_TolB-like"/>
</dbReference>
<protein>
    <recommendedName>
        <fullName evidence="11">Brain tumor protein</fullName>
    </recommendedName>
</protein>
<evidence type="ECO:0000259" key="8">
    <source>
        <dbReference type="PROSITE" id="PS50119"/>
    </source>
</evidence>
<dbReference type="InterPro" id="IPR047153">
    <property type="entry name" value="TRIM45/56/19-like"/>
</dbReference>
<keyword evidence="1" id="KW-0479">Metal-binding</keyword>
<dbReference type="Gene3D" id="3.30.160.60">
    <property type="entry name" value="Classic Zinc Finger"/>
    <property type="match status" value="1"/>
</dbReference>
<evidence type="ECO:0000313" key="10">
    <source>
        <dbReference type="Proteomes" id="UP001353858"/>
    </source>
</evidence>
<dbReference type="InterPro" id="IPR017907">
    <property type="entry name" value="Znf_RING_CS"/>
</dbReference>
<gene>
    <name evidence="9" type="ORF">RN001_004088</name>
</gene>
<dbReference type="SUPFAM" id="SSF101898">
    <property type="entry name" value="NHL repeat"/>
    <property type="match status" value="1"/>
</dbReference>
<dbReference type="PROSITE" id="PS00518">
    <property type="entry name" value="ZF_RING_1"/>
    <property type="match status" value="1"/>
</dbReference>
<feature type="repeat" description="NHL" evidence="6">
    <location>
        <begin position="654"/>
        <end position="700"/>
    </location>
</feature>
<dbReference type="InterPro" id="IPR013083">
    <property type="entry name" value="Znf_RING/FYVE/PHD"/>
</dbReference>
<dbReference type="Pfam" id="PF00643">
    <property type="entry name" value="zf-B_box"/>
    <property type="match status" value="1"/>
</dbReference>
<evidence type="ECO:0000259" key="7">
    <source>
        <dbReference type="PROSITE" id="PS50089"/>
    </source>
</evidence>
<evidence type="ECO:0000256" key="3">
    <source>
        <dbReference type="ARBA" id="ARBA00022771"/>
    </source>
</evidence>
<dbReference type="InterPro" id="IPR000315">
    <property type="entry name" value="Znf_B-box"/>
</dbReference>
<feature type="domain" description="B box-type" evidence="8">
    <location>
        <begin position="129"/>
        <end position="176"/>
    </location>
</feature>
<dbReference type="SUPFAM" id="SSF57850">
    <property type="entry name" value="RING/U-box"/>
    <property type="match status" value="1"/>
</dbReference>
<dbReference type="InterPro" id="IPR001258">
    <property type="entry name" value="NHL_repeat"/>
</dbReference>
<dbReference type="AlphaFoldDB" id="A0AAN7PJ94"/>
<dbReference type="Gene3D" id="2.120.10.30">
    <property type="entry name" value="TolB, C-terminal domain"/>
    <property type="match status" value="1"/>
</dbReference>
<organism evidence="9 10">
    <name type="scientific">Aquatica leii</name>
    <dbReference type="NCBI Taxonomy" id="1421715"/>
    <lineage>
        <taxon>Eukaryota</taxon>
        <taxon>Metazoa</taxon>
        <taxon>Ecdysozoa</taxon>
        <taxon>Arthropoda</taxon>
        <taxon>Hexapoda</taxon>
        <taxon>Insecta</taxon>
        <taxon>Pterygota</taxon>
        <taxon>Neoptera</taxon>
        <taxon>Endopterygota</taxon>
        <taxon>Coleoptera</taxon>
        <taxon>Polyphaga</taxon>
        <taxon>Elateriformia</taxon>
        <taxon>Elateroidea</taxon>
        <taxon>Lampyridae</taxon>
        <taxon>Luciolinae</taxon>
        <taxon>Aquatica</taxon>
    </lineage>
</organism>
<feature type="repeat" description="NHL" evidence="6">
    <location>
        <begin position="607"/>
        <end position="650"/>
    </location>
</feature>
<dbReference type="Proteomes" id="UP001353858">
    <property type="component" value="Unassembled WGS sequence"/>
</dbReference>
<dbReference type="SMART" id="SM00336">
    <property type="entry name" value="BBOX"/>
    <property type="match status" value="2"/>
</dbReference>
<feature type="domain" description="B box-type" evidence="8">
    <location>
        <begin position="189"/>
        <end position="233"/>
    </location>
</feature>
<evidence type="ECO:0000256" key="5">
    <source>
        <dbReference type="PROSITE-ProRule" id="PRU00024"/>
    </source>
</evidence>
<evidence type="ECO:0000256" key="1">
    <source>
        <dbReference type="ARBA" id="ARBA00022723"/>
    </source>
</evidence>
<dbReference type="Gene3D" id="3.30.40.10">
    <property type="entry name" value="Zinc/RING finger domain, C3HC4 (zinc finger)"/>
    <property type="match status" value="1"/>
</dbReference>
<keyword evidence="4" id="KW-0862">Zinc</keyword>